<dbReference type="OrthoDB" id="9771212at2"/>
<evidence type="ECO:0000313" key="2">
    <source>
        <dbReference type="Proteomes" id="UP000292927"/>
    </source>
</evidence>
<organism evidence="1 2">
    <name type="scientific">Cuneatibacter caecimuris</name>
    <dbReference type="NCBI Taxonomy" id="1796618"/>
    <lineage>
        <taxon>Bacteria</taxon>
        <taxon>Bacillati</taxon>
        <taxon>Bacillota</taxon>
        <taxon>Clostridia</taxon>
        <taxon>Lachnospirales</taxon>
        <taxon>Lachnospiraceae</taxon>
        <taxon>Cuneatibacter</taxon>
    </lineage>
</organism>
<dbReference type="RefSeq" id="WP_130434920.1">
    <property type="nucleotide sequence ID" value="NZ_SGXF01000002.1"/>
</dbReference>
<dbReference type="Proteomes" id="UP000292927">
    <property type="component" value="Unassembled WGS sequence"/>
</dbReference>
<dbReference type="AlphaFoldDB" id="A0A4Q7PM69"/>
<evidence type="ECO:0000313" key="1">
    <source>
        <dbReference type="EMBL" id="RZT01228.1"/>
    </source>
</evidence>
<dbReference type="InterPro" id="IPR014998">
    <property type="entry name" value="DUF1848"/>
</dbReference>
<dbReference type="EMBL" id="SGXF01000002">
    <property type="protein sequence ID" value="RZT01228.1"/>
    <property type="molecule type" value="Genomic_DNA"/>
</dbReference>
<protein>
    <submittedName>
        <fullName evidence="1">Uncharacterized protein DUF1848</fullName>
    </submittedName>
</protein>
<proteinExistence type="predicted"/>
<accession>A0A4Q7PM69</accession>
<dbReference type="Pfam" id="PF08902">
    <property type="entry name" value="DUF1848"/>
    <property type="match status" value="1"/>
</dbReference>
<comment type="caution">
    <text evidence="1">The sequence shown here is derived from an EMBL/GenBank/DDBJ whole genome shotgun (WGS) entry which is preliminary data.</text>
</comment>
<reference evidence="1 2" key="1">
    <citation type="submission" date="2019-02" db="EMBL/GenBank/DDBJ databases">
        <title>Genomic Encyclopedia of Type Strains, Phase IV (KMG-IV): sequencing the most valuable type-strain genomes for metagenomic binning, comparative biology and taxonomic classification.</title>
        <authorList>
            <person name="Goeker M."/>
        </authorList>
    </citation>
    <scope>NUCLEOTIDE SEQUENCE [LARGE SCALE GENOMIC DNA]</scope>
    <source>
        <strain evidence="1 2">DSM 29486</strain>
    </source>
</reference>
<gene>
    <name evidence="1" type="ORF">EV209_1672</name>
</gene>
<keyword evidence="2" id="KW-1185">Reference proteome</keyword>
<name>A0A4Q7PM69_9FIRM</name>
<sequence>MILSVSRRTDIPAFYMEWFCRRLREGEVYSANPMNPHQISRIQMNPENMDGIVFWSKNPEPMLSHLSELNSFPYYIQYTCNAYGQDTEPGLPSLARRLDTFFRLSEALGAKRVIWRYDPVFLSRKYSVQWHLEQFEQLAEKLEGITEQCVFSFLDYYRNTGKRMETLKLRSLNKEEMNILAAGFSAFAEKRGMRLCTCAERLDLSAYRISHGKCVDSRLLEEISGRKAAAGKDRNQRPECGCDASVDIGVYRTCSHGCLYCYASGSRKTLEANLSRYRENSPVLCRGLTERDVIKDRA</sequence>